<comment type="caution">
    <text evidence="8">The sequence shown here is derived from an EMBL/GenBank/DDBJ whole genome shotgun (WGS) entry which is preliminary data.</text>
</comment>
<dbReference type="InterPro" id="IPR000415">
    <property type="entry name" value="Nitroreductase-like"/>
</dbReference>
<dbReference type="Pfam" id="PF00881">
    <property type="entry name" value="Nitroreductase"/>
    <property type="match status" value="1"/>
</dbReference>
<evidence type="ECO:0000256" key="6">
    <source>
        <dbReference type="ARBA" id="ARBA00023002"/>
    </source>
</evidence>
<dbReference type="InterPro" id="IPR033878">
    <property type="entry name" value="NfsB-like"/>
</dbReference>
<keyword evidence="5" id="KW-0521">NADP</keyword>
<sequence length="210" mass="23600">MKLLDALSWRYATKRMNGQKVPSEKLDTILEAIRLSASSFGLQPYRVIVVDDPALKAKIHESACQQPQIVEGSHVLVFASWKNITNDHVDSYMSLISKERNMPIEQLAQFDEMLKGFIASKPQELLANWAARQAYIGLGFGLTAAALEQIDATPMEGFNPAEMDKVLGLEEKNLQSVALLTLGYRDTANDYLANQKKVRLSKDEFFVHNR</sequence>
<dbReference type="Gene3D" id="3.40.109.10">
    <property type="entry name" value="NADH Oxidase"/>
    <property type="match status" value="1"/>
</dbReference>
<name>A0A4R2EMM9_9BACT</name>
<dbReference type="PANTHER" id="PTHR43673:SF2">
    <property type="entry name" value="NITROREDUCTASE"/>
    <property type="match status" value="1"/>
</dbReference>
<dbReference type="GO" id="GO:0016491">
    <property type="term" value="F:oxidoreductase activity"/>
    <property type="evidence" value="ECO:0007669"/>
    <property type="project" value="UniProtKB-KW"/>
</dbReference>
<feature type="domain" description="Nitroreductase" evidence="7">
    <location>
        <begin position="8"/>
        <end position="184"/>
    </location>
</feature>
<evidence type="ECO:0000256" key="1">
    <source>
        <dbReference type="ARBA" id="ARBA00001917"/>
    </source>
</evidence>
<gene>
    <name evidence="8" type="ORF">CLV25_10674</name>
</gene>
<protein>
    <submittedName>
        <fullName evidence="8">Nitroreductase</fullName>
    </submittedName>
</protein>
<reference evidence="8 9" key="1">
    <citation type="submission" date="2019-03" db="EMBL/GenBank/DDBJ databases">
        <title>Genomic Encyclopedia of Archaeal and Bacterial Type Strains, Phase II (KMG-II): from individual species to whole genera.</title>
        <authorList>
            <person name="Goeker M."/>
        </authorList>
    </citation>
    <scope>NUCLEOTIDE SEQUENCE [LARGE SCALE GENOMIC DNA]</scope>
    <source>
        <strain evidence="8 9">RL-C</strain>
    </source>
</reference>
<evidence type="ECO:0000313" key="9">
    <source>
        <dbReference type="Proteomes" id="UP000294830"/>
    </source>
</evidence>
<evidence type="ECO:0000259" key="7">
    <source>
        <dbReference type="Pfam" id="PF00881"/>
    </source>
</evidence>
<dbReference type="PANTHER" id="PTHR43673">
    <property type="entry name" value="NAD(P)H NITROREDUCTASE YDGI-RELATED"/>
    <property type="match status" value="1"/>
</dbReference>
<dbReference type="SUPFAM" id="SSF55469">
    <property type="entry name" value="FMN-dependent nitroreductase-like"/>
    <property type="match status" value="1"/>
</dbReference>
<keyword evidence="9" id="KW-1185">Reference proteome</keyword>
<accession>A0A4R2EMM9</accession>
<keyword evidence="4" id="KW-0288">FMN</keyword>
<dbReference type="Proteomes" id="UP000294830">
    <property type="component" value="Unassembled WGS sequence"/>
</dbReference>
<dbReference type="CDD" id="cd02149">
    <property type="entry name" value="NfsB-like"/>
    <property type="match status" value="1"/>
</dbReference>
<keyword evidence="6" id="KW-0560">Oxidoreductase</keyword>
<dbReference type="OrthoDB" id="9809288at2"/>
<evidence type="ECO:0000256" key="4">
    <source>
        <dbReference type="ARBA" id="ARBA00022643"/>
    </source>
</evidence>
<comment type="similarity">
    <text evidence="2">Belongs to the nitroreductase family.</text>
</comment>
<evidence type="ECO:0000313" key="8">
    <source>
        <dbReference type="EMBL" id="TCN68492.1"/>
    </source>
</evidence>
<keyword evidence="3" id="KW-0285">Flavoprotein</keyword>
<evidence type="ECO:0000256" key="5">
    <source>
        <dbReference type="ARBA" id="ARBA00022857"/>
    </source>
</evidence>
<organism evidence="8 9">
    <name type="scientific">Acetobacteroides hydrogenigenes</name>
    <dbReference type="NCBI Taxonomy" id="979970"/>
    <lineage>
        <taxon>Bacteria</taxon>
        <taxon>Pseudomonadati</taxon>
        <taxon>Bacteroidota</taxon>
        <taxon>Bacteroidia</taxon>
        <taxon>Bacteroidales</taxon>
        <taxon>Rikenellaceae</taxon>
        <taxon>Acetobacteroides</taxon>
    </lineage>
</organism>
<dbReference type="InterPro" id="IPR029479">
    <property type="entry name" value="Nitroreductase"/>
</dbReference>
<evidence type="ECO:0000256" key="3">
    <source>
        <dbReference type="ARBA" id="ARBA00022630"/>
    </source>
</evidence>
<dbReference type="AlphaFoldDB" id="A0A4R2EMM9"/>
<proteinExistence type="inferred from homology"/>
<comment type="cofactor">
    <cofactor evidence="1">
        <name>FMN</name>
        <dbReference type="ChEBI" id="CHEBI:58210"/>
    </cofactor>
</comment>
<evidence type="ECO:0000256" key="2">
    <source>
        <dbReference type="ARBA" id="ARBA00007118"/>
    </source>
</evidence>
<dbReference type="RefSeq" id="WP_131839074.1">
    <property type="nucleotide sequence ID" value="NZ_SLWB01000006.1"/>
</dbReference>
<dbReference type="EMBL" id="SLWB01000006">
    <property type="protein sequence ID" value="TCN68492.1"/>
    <property type="molecule type" value="Genomic_DNA"/>
</dbReference>